<evidence type="ECO:0000256" key="1">
    <source>
        <dbReference type="ARBA" id="ARBA00023015"/>
    </source>
</evidence>
<dbReference type="SUPFAM" id="SSF52317">
    <property type="entry name" value="Class I glutamine amidotransferase-like"/>
    <property type="match status" value="1"/>
</dbReference>
<dbReference type="Gene3D" id="1.10.10.60">
    <property type="entry name" value="Homeodomain-like"/>
    <property type="match status" value="1"/>
</dbReference>
<dbReference type="Pfam" id="PF01965">
    <property type="entry name" value="DJ-1_PfpI"/>
    <property type="match status" value="1"/>
</dbReference>
<keyword evidence="2" id="KW-0804">Transcription</keyword>
<feature type="domain" description="HTH araC/xylS-type" evidence="3">
    <location>
        <begin position="222"/>
        <end position="320"/>
    </location>
</feature>
<keyword evidence="4" id="KW-0238">DNA-binding</keyword>
<evidence type="ECO:0000256" key="2">
    <source>
        <dbReference type="ARBA" id="ARBA00023163"/>
    </source>
</evidence>
<reference evidence="4" key="1">
    <citation type="submission" date="2018-06" db="EMBL/GenBank/DDBJ databases">
        <authorList>
            <person name="Zhirakovskaya E."/>
        </authorList>
    </citation>
    <scope>NUCLEOTIDE SEQUENCE</scope>
</reference>
<gene>
    <name evidence="4" type="ORF">MNBD_ALPHA09-265</name>
</gene>
<dbReference type="PANTHER" id="PTHR43130">
    <property type="entry name" value="ARAC-FAMILY TRANSCRIPTIONAL REGULATOR"/>
    <property type="match status" value="1"/>
</dbReference>
<dbReference type="InterPro" id="IPR029062">
    <property type="entry name" value="Class_I_gatase-like"/>
</dbReference>
<dbReference type="PROSITE" id="PS01124">
    <property type="entry name" value="HTH_ARAC_FAMILY_2"/>
    <property type="match status" value="1"/>
</dbReference>
<dbReference type="CDD" id="cd03136">
    <property type="entry name" value="GATase1_AraC_ArgR_like"/>
    <property type="match status" value="1"/>
</dbReference>
<accession>A0A3B0TUR0</accession>
<dbReference type="SMART" id="SM00342">
    <property type="entry name" value="HTH_ARAC"/>
    <property type="match status" value="1"/>
</dbReference>
<dbReference type="InterPro" id="IPR018060">
    <property type="entry name" value="HTH_AraC"/>
</dbReference>
<dbReference type="Pfam" id="PF12833">
    <property type="entry name" value="HTH_18"/>
    <property type="match status" value="1"/>
</dbReference>
<dbReference type="GO" id="GO:0043565">
    <property type="term" value="F:sequence-specific DNA binding"/>
    <property type="evidence" value="ECO:0007669"/>
    <property type="project" value="InterPro"/>
</dbReference>
<dbReference type="GO" id="GO:0003700">
    <property type="term" value="F:DNA-binding transcription factor activity"/>
    <property type="evidence" value="ECO:0007669"/>
    <property type="project" value="InterPro"/>
</dbReference>
<dbReference type="InterPro" id="IPR002818">
    <property type="entry name" value="DJ-1/PfpI"/>
</dbReference>
<name>A0A3B0TUR0_9ZZZZ</name>
<evidence type="ECO:0000259" key="3">
    <source>
        <dbReference type="PROSITE" id="PS01124"/>
    </source>
</evidence>
<protein>
    <submittedName>
        <fullName evidence="4">Transcriptional regulator containing an amidase domain and an AraC-type DNA-binding HTH domain</fullName>
    </submittedName>
</protein>
<organism evidence="4">
    <name type="scientific">hydrothermal vent metagenome</name>
    <dbReference type="NCBI Taxonomy" id="652676"/>
    <lineage>
        <taxon>unclassified sequences</taxon>
        <taxon>metagenomes</taxon>
        <taxon>ecological metagenomes</taxon>
    </lineage>
</organism>
<dbReference type="PANTHER" id="PTHR43130:SF3">
    <property type="entry name" value="HTH-TYPE TRANSCRIPTIONAL REGULATOR RV1931C"/>
    <property type="match status" value="1"/>
</dbReference>
<keyword evidence="1" id="KW-0805">Transcription regulation</keyword>
<dbReference type="SUPFAM" id="SSF46689">
    <property type="entry name" value="Homeodomain-like"/>
    <property type="match status" value="2"/>
</dbReference>
<dbReference type="AlphaFoldDB" id="A0A3B0TUR0"/>
<dbReference type="Gene3D" id="3.40.50.880">
    <property type="match status" value="1"/>
</dbReference>
<sequence>MFGEVPTELPQHFVFVLLEQFSMLPVISAVDPLRLANRFAEQDLYSWQMAYAGDGPVSASNGLTLGPQVPLKDVPETVTLIVCSGLEPRREIPKALIPGLRKRARRGADIGALCTGAHILGMAGILDGYTCTIHWENRLAFEEEFPQTAITEHLFEIDRNRFTCAGGAAAMDMMLALITEQHGVEIASEVAEQIIHSPVRSQTEGQRPSRAARIGMRHPRLSGVLKAMDASMEDPVSPSRLAADAGLSTRQLERLFRRYIGRSPKRYFLELRLKRARYLLLQTDMPVVDVAVACGFTTTSHFSKCYRGFFGTTPHRERGLPERAGAAHT</sequence>
<dbReference type="InterPro" id="IPR052158">
    <property type="entry name" value="INH-QAR"/>
</dbReference>
<dbReference type="InterPro" id="IPR009057">
    <property type="entry name" value="Homeodomain-like_sf"/>
</dbReference>
<dbReference type="EMBL" id="UOEM01000112">
    <property type="protein sequence ID" value="VAW18172.1"/>
    <property type="molecule type" value="Genomic_DNA"/>
</dbReference>
<evidence type="ECO:0000313" key="4">
    <source>
        <dbReference type="EMBL" id="VAW18172.1"/>
    </source>
</evidence>
<proteinExistence type="predicted"/>